<dbReference type="InterPro" id="IPR036249">
    <property type="entry name" value="Thioredoxin-like_sf"/>
</dbReference>
<evidence type="ECO:0000313" key="4">
    <source>
        <dbReference type="Proteomes" id="UP001150538"/>
    </source>
</evidence>
<evidence type="ECO:0000256" key="1">
    <source>
        <dbReference type="SAM" id="MobiDB-lite"/>
    </source>
</evidence>
<dbReference type="InterPro" id="IPR014044">
    <property type="entry name" value="CAP_dom"/>
</dbReference>
<evidence type="ECO:0000313" key="3">
    <source>
        <dbReference type="EMBL" id="KAJ1917062.1"/>
    </source>
</evidence>
<name>A0A9W7ZVL8_9FUNG</name>
<dbReference type="AlphaFoldDB" id="A0A9W7ZVL8"/>
<dbReference type="Gene3D" id="3.40.30.10">
    <property type="entry name" value="Glutaredoxin"/>
    <property type="match status" value="1"/>
</dbReference>
<dbReference type="InterPro" id="IPR013766">
    <property type="entry name" value="Thioredoxin_domain"/>
</dbReference>
<dbReference type="SUPFAM" id="SSF55797">
    <property type="entry name" value="PR-1-like"/>
    <property type="match status" value="2"/>
</dbReference>
<dbReference type="Pfam" id="PF00188">
    <property type="entry name" value="CAP"/>
    <property type="match status" value="2"/>
</dbReference>
<dbReference type="CDD" id="cd02947">
    <property type="entry name" value="TRX_family"/>
    <property type="match status" value="1"/>
</dbReference>
<dbReference type="PANTHER" id="PTHR31157">
    <property type="entry name" value="SCP DOMAIN-CONTAINING PROTEIN"/>
    <property type="match status" value="1"/>
</dbReference>
<dbReference type="InterPro" id="IPR035940">
    <property type="entry name" value="CAP_sf"/>
</dbReference>
<accession>A0A9W7ZVL8</accession>
<feature type="region of interest" description="Disordered" evidence="1">
    <location>
        <begin position="44"/>
        <end position="64"/>
    </location>
</feature>
<dbReference type="OrthoDB" id="10263751at2759"/>
<gene>
    <name evidence="3" type="primary">TRX1</name>
    <name evidence="3" type="ORF">H4219_003406</name>
</gene>
<organism evidence="3 4">
    <name type="scientific">Mycoemilia scoparia</name>
    <dbReference type="NCBI Taxonomy" id="417184"/>
    <lineage>
        <taxon>Eukaryota</taxon>
        <taxon>Fungi</taxon>
        <taxon>Fungi incertae sedis</taxon>
        <taxon>Zoopagomycota</taxon>
        <taxon>Kickxellomycotina</taxon>
        <taxon>Kickxellomycetes</taxon>
        <taxon>Kickxellales</taxon>
        <taxon>Kickxellaceae</taxon>
        <taxon>Mycoemilia</taxon>
    </lineage>
</organism>
<dbReference type="PROSITE" id="PS51352">
    <property type="entry name" value="THIOREDOXIN_2"/>
    <property type="match status" value="1"/>
</dbReference>
<keyword evidence="4" id="KW-1185">Reference proteome</keyword>
<feature type="compositionally biased region" description="Polar residues" evidence="1">
    <location>
        <begin position="261"/>
        <end position="275"/>
    </location>
</feature>
<feature type="compositionally biased region" description="Low complexity" evidence="1">
    <location>
        <begin position="241"/>
        <end position="253"/>
    </location>
</feature>
<protein>
    <submittedName>
        <fullName evidence="3">Thioredoxin trx1</fullName>
    </submittedName>
</protein>
<feature type="compositionally biased region" description="Polar residues" evidence="1">
    <location>
        <begin position="55"/>
        <end position="64"/>
    </location>
</feature>
<dbReference type="Pfam" id="PF00085">
    <property type="entry name" value="Thioredoxin"/>
    <property type="match status" value="1"/>
</dbReference>
<reference evidence="3" key="1">
    <citation type="submission" date="2022-07" db="EMBL/GenBank/DDBJ databases">
        <title>Phylogenomic reconstructions and comparative analyses of Kickxellomycotina fungi.</title>
        <authorList>
            <person name="Reynolds N.K."/>
            <person name="Stajich J.E."/>
            <person name="Barry K."/>
            <person name="Grigoriev I.V."/>
            <person name="Crous P."/>
            <person name="Smith M.E."/>
        </authorList>
    </citation>
    <scope>NUCLEOTIDE SEQUENCE</scope>
    <source>
        <strain evidence="3">NBRC 100468</strain>
    </source>
</reference>
<feature type="domain" description="Thioredoxin" evidence="2">
    <location>
        <begin position="521"/>
        <end position="644"/>
    </location>
</feature>
<feature type="compositionally biased region" description="Low complexity" evidence="1">
    <location>
        <begin position="44"/>
        <end position="54"/>
    </location>
</feature>
<dbReference type="SUPFAM" id="SSF52833">
    <property type="entry name" value="Thioredoxin-like"/>
    <property type="match status" value="1"/>
</dbReference>
<feature type="compositionally biased region" description="Acidic residues" evidence="1">
    <location>
        <begin position="507"/>
        <end position="517"/>
    </location>
</feature>
<evidence type="ECO:0000259" key="2">
    <source>
        <dbReference type="PROSITE" id="PS51352"/>
    </source>
</evidence>
<dbReference type="EMBL" id="JANBPU010000082">
    <property type="protein sequence ID" value="KAJ1917062.1"/>
    <property type="molecule type" value="Genomic_DNA"/>
</dbReference>
<comment type="caution">
    <text evidence="3">The sequence shown here is derived from an EMBL/GenBank/DDBJ whole genome shotgun (WGS) entry which is preliminary data.</text>
</comment>
<dbReference type="Proteomes" id="UP001150538">
    <property type="component" value="Unassembled WGS sequence"/>
</dbReference>
<proteinExistence type="predicted"/>
<dbReference type="PANTHER" id="PTHR31157:SF1">
    <property type="entry name" value="SCP DOMAIN-CONTAINING PROTEIN"/>
    <property type="match status" value="1"/>
</dbReference>
<sequence>MYNNKTHIYTRTFGRIFSLNRIIAAAIRALLLSTALCKLLDAQANPSNNNNNNNGQTPSEEYSGAGATQLTEADMVYAICFSSSVHAGSEPYYISPALVKMAQEWADQMNQNGQMSHDNYPDRFKNSGFIPAPKGITGSENIAAQNGHVDATMKMWMESQTHRENIQNQDFRYMGIARNGDFWVQVMGSAADDDDGTKQDAKIDCTGFNEDITQNKAIKFPEGFSIDDTSGDGVDIDTGGDSDSNYDGGSNDGYNDRCKRSNNSDNRTGTNSNSSQLLTTATRALLISTTLYNLRNLSFTLGANAQEVPSEYSNSGSKQATEADIVYAICLSSTIHTGGQTYFISQDLMKMAQEWADQMNQNGQMSHDNYPDRFKNSGFQPGPSGTSGGENVAQNATVDLSVKAWMNHEGHKENIQNQSFKYMGIARSGDFWAQEMGSAADDDDGTKQGAKIDCTGFNEDITQNKAIKFPEGFSIDGISSGGDTGSSNGGSSGSGNTCTCGHGSSGSDDDSNSEGGDDNSNPADDQQPDHQHNNDKNMAPEPKTIDEFKTEIAGDYVLVDFYATWCMPCRMIAPKLPDLEKEFPPLKVVKVNIEDAAEVAAENQITAMPTFHLYHKGNKVAEMLGADFKKLKDLVAKNLPKKDN</sequence>
<feature type="region of interest" description="Disordered" evidence="1">
    <location>
        <begin position="222"/>
        <end position="275"/>
    </location>
</feature>
<dbReference type="Gene3D" id="3.40.33.10">
    <property type="entry name" value="CAP"/>
    <property type="match status" value="2"/>
</dbReference>
<feature type="region of interest" description="Disordered" evidence="1">
    <location>
        <begin position="477"/>
        <end position="542"/>
    </location>
</feature>
<feature type="compositionally biased region" description="Low complexity" evidence="1">
    <location>
        <begin position="494"/>
        <end position="506"/>
    </location>
</feature>
<dbReference type="CDD" id="cd05379">
    <property type="entry name" value="CAP_bacterial"/>
    <property type="match status" value="2"/>
</dbReference>
<feature type="compositionally biased region" description="Gly residues" evidence="1">
    <location>
        <begin position="479"/>
        <end position="493"/>
    </location>
</feature>